<gene>
    <name evidence="1" type="ORF">CCOS01_01406</name>
</gene>
<dbReference type="GeneID" id="85333149"/>
<proteinExistence type="predicted"/>
<evidence type="ECO:0000313" key="1">
    <source>
        <dbReference type="EMBL" id="KAK1540092.1"/>
    </source>
</evidence>
<dbReference type="AlphaFoldDB" id="A0AAJ0E719"/>
<dbReference type="EMBL" id="MOOE01000001">
    <property type="protein sequence ID" value="KAK1540092.1"/>
    <property type="molecule type" value="Genomic_DNA"/>
</dbReference>
<protein>
    <submittedName>
        <fullName evidence="1">Uncharacterized protein</fullName>
    </submittedName>
</protein>
<accession>A0AAJ0E719</accession>
<reference evidence="1 2" key="1">
    <citation type="submission" date="2016-10" db="EMBL/GenBank/DDBJ databases">
        <title>The genome sequence of Colletotrichum fioriniae PJ7.</title>
        <authorList>
            <person name="Baroncelli R."/>
        </authorList>
    </citation>
    <scope>NUCLEOTIDE SEQUENCE [LARGE SCALE GENOMIC DNA]</scope>
    <source>
        <strain evidence="1 2">IMI 309622</strain>
    </source>
</reference>
<organism evidence="1 2">
    <name type="scientific">Colletotrichum costaricense</name>
    <dbReference type="NCBI Taxonomy" id="1209916"/>
    <lineage>
        <taxon>Eukaryota</taxon>
        <taxon>Fungi</taxon>
        <taxon>Dikarya</taxon>
        <taxon>Ascomycota</taxon>
        <taxon>Pezizomycotina</taxon>
        <taxon>Sordariomycetes</taxon>
        <taxon>Hypocreomycetidae</taxon>
        <taxon>Glomerellales</taxon>
        <taxon>Glomerellaceae</taxon>
        <taxon>Colletotrichum</taxon>
        <taxon>Colletotrichum acutatum species complex</taxon>
    </lineage>
</organism>
<comment type="caution">
    <text evidence="1">The sequence shown here is derived from an EMBL/GenBank/DDBJ whole genome shotgun (WGS) entry which is preliminary data.</text>
</comment>
<dbReference type="RefSeq" id="XP_060321040.1">
    <property type="nucleotide sequence ID" value="XM_060449602.1"/>
</dbReference>
<dbReference type="Proteomes" id="UP001240678">
    <property type="component" value="Unassembled WGS sequence"/>
</dbReference>
<evidence type="ECO:0000313" key="2">
    <source>
        <dbReference type="Proteomes" id="UP001240678"/>
    </source>
</evidence>
<keyword evidence="2" id="KW-1185">Reference proteome</keyword>
<sequence>MRINNRDRQTHTADGLPRQGWTWTWRGVTTRTTLSVSVSLSICYHPLFLSLSFFCFPHSPLCAAGHALCLPLTQSICWAGPGALWARLFRRRGSPSDWTSGQ</sequence>
<name>A0AAJ0E719_9PEZI</name>